<dbReference type="AlphaFoldDB" id="X1GW51"/>
<evidence type="ECO:0000313" key="1">
    <source>
        <dbReference type="EMBL" id="GAH61397.1"/>
    </source>
</evidence>
<dbReference type="EMBL" id="BARU01020267">
    <property type="protein sequence ID" value="GAH61397.1"/>
    <property type="molecule type" value="Genomic_DNA"/>
</dbReference>
<protein>
    <submittedName>
        <fullName evidence="1">Uncharacterized protein</fullName>
    </submittedName>
</protein>
<organism evidence="1">
    <name type="scientific">marine sediment metagenome</name>
    <dbReference type="NCBI Taxonomy" id="412755"/>
    <lineage>
        <taxon>unclassified sequences</taxon>
        <taxon>metagenomes</taxon>
        <taxon>ecological metagenomes</taxon>
    </lineage>
</organism>
<name>X1GW51_9ZZZZ</name>
<proteinExistence type="predicted"/>
<accession>X1GW51</accession>
<gene>
    <name evidence="1" type="ORF">S03H2_33308</name>
</gene>
<comment type="caution">
    <text evidence="1">The sequence shown here is derived from an EMBL/GenBank/DDBJ whole genome shotgun (WGS) entry which is preliminary data.</text>
</comment>
<reference evidence="1" key="1">
    <citation type="journal article" date="2014" name="Front. Microbiol.">
        <title>High frequency of phylogenetically diverse reductive dehalogenase-homologous genes in deep subseafloor sedimentary metagenomes.</title>
        <authorList>
            <person name="Kawai M."/>
            <person name="Futagami T."/>
            <person name="Toyoda A."/>
            <person name="Takaki Y."/>
            <person name="Nishi S."/>
            <person name="Hori S."/>
            <person name="Arai W."/>
            <person name="Tsubouchi T."/>
            <person name="Morono Y."/>
            <person name="Uchiyama I."/>
            <person name="Ito T."/>
            <person name="Fujiyama A."/>
            <person name="Inagaki F."/>
            <person name="Takami H."/>
        </authorList>
    </citation>
    <scope>NUCLEOTIDE SEQUENCE</scope>
    <source>
        <strain evidence="1">Expedition CK06-06</strain>
    </source>
</reference>
<feature type="non-terminal residue" evidence="1">
    <location>
        <position position="97"/>
    </location>
</feature>
<sequence length="97" mass="11188">MIKKMPQTNFTNGSVEKAEKNFHDIKESIKGLYDILNLGLADKDDQIFYEAGKENIVGLYKNIIELMLNDYGLRKVVKKIRDSDIELDIVLNEILIE</sequence>